<accession>W4M7P8</accession>
<reference evidence="1 2" key="1">
    <citation type="journal article" date="2014" name="Nature">
        <title>An environmental bacterial taxon with a large and distinct metabolic repertoire.</title>
        <authorList>
            <person name="Wilson M.C."/>
            <person name="Mori T."/>
            <person name="Ruckert C."/>
            <person name="Uria A.R."/>
            <person name="Helf M.J."/>
            <person name="Takada K."/>
            <person name="Gernert C."/>
            <person name="Steffens U.A."/>
            <person name="Heycke N."/>
            <person name="Schmitt S."/>
            <person name="Rinke C."/>
            <person name="Helfrich E.J."/>
            <person name="Brachmann A.O."/>
            <person name="Gurgui C."/>
            <person name="Wakimoto T."/>
            <person name="Kracht M."/>
            <person name="Crusemann M."/>
            <person name="Hentschel U."/>
            <person name="Abe I."/>
            <person name="Matsunaga S."/>
            <person name="Kalinowski J."/>
            <person name="Takeyama H."/>
            <person name="Piel J."/>
        </authorList>
    </citation>
    <scope>NUCLEOTIDE SEQUENCE [LARGE SCALE GENOMIC DNA]</scope>
    <source>
        <strain evidence="2">TSY2</strain>
    </source>
</reference>
<gene>
    <name evidence="1" type="ORF">ETSY2_18355</name>
</gene>
<keyword evidence="2" id="KW-1185">Reference proteome</keyword>
<organism evidence="1 2">
    <name type="scientific">Candidatus Entotheonella gemina</name>
    <dbReference type="NCBI Taxonomy" id="1429439"/>
    <lineage>
        <taxon>Bacteria</taxon>
        <taxon>Pseudomonadati</taxon>
        <taxon>Nitrospinota/Tectimicrobiota group</taxon>
        <taxon>Candidatus Tectimicrobiota</taxon>
        <taxon>Candidatus Entotheonellia</taxon>
        <taxon>Candidatus Entotheonellales</taxon>
        <taxon>Candidatus Entotheonellaceae</taxon>
        <taxon>Candidatus Entotheonella</taxon>
    </lineage>
</organism>
<dbReference type="EMBL" id="AZHX01000752">
    <property type="protein sequence ID" value="ETX06230.1"/>
    <property type="molecule type" value="Genomic_DNA"/>
</dbReference>
<dbReference type="Proteomes" id="UP000019140">
    <property type="component" value="Unassembled WGS sequence"/>
</dbReference>
<comment type="caution">
    <text evidence="1">The sequence shown here is derived from an EMBL/GenBank/DDBJ whole genome shotgun (WGS) entry which is preliminary data.</text>
</comment>
<dbReference type="HOGENOM" id="CLU_3041499_0_0_7"/>
<sequence>MYLERLEGYRSLGIDPVVLCLDGGTLSATETQRWLDLVAEHVMPTLASDDSAAA</sequence>
<name>W4M7P8_9BACT</name>
<protein>
    <submittedName>
        <fullName evidence="1">Uncharacterized protein</fullName>
    </submittedName>
</protein>
<dbReference type="AlphaFoldDB" id="W4M7P8"/>
<proteinExistence type="predicted"/>
<evidence type="ECO:0000313" key="1">
    <source>
        <dbReference type="EMBL" id="ETX06230.1"/>
    </source>
</evidence>
<evidence type="ECO:0000313" key="2">
    <source>
        <dbReference type="Proteomes" id="UP000019140"/>
    </source>
</evidence>